<gene>
    <name evidence="1" type="ORF">MARGE09_P3832</name>
</gene>
<evidence type="ECO:0000313" key="1">
    <source>
        <dbReference type="EMBL" id="BCD99630.1"/>
    </source>
</evidence>
<reference evidence="1 2" key="1">
    <citation type="journal article" date="2022" name="IScience">
        <title>An ultrasensitive nanofiber-based assay for enzymatic hydrolysis and deep-sea microbial degradation of cellulose.</title>
        <authorList>
            <person name="Tsudome M."/>
            <person name="Tachioka M."/>
            <person name="Miyazaki M."/>
            <person name="Uchimura K."/>
            <person name="Tsuda M."/>
            <person name="Takaki Y."/>
            <person name="Deguchi S."/>
        </authorList>
    </citation>
    <scope>NUCLEOTIDE SEQUENCE [LARGE SCALE GENOMIC DNA]</scope>
    <source>
        <strain evidence="1 2">GE09</strain>
    </source>
</reference>
<dbReference type="SUPFAM" id="SSF52151">
    <property type="entry name" value="FabD/lysophospholipase-like"/>
    <property type="match status" value="1"/>
</dbReference>
<sequence length="267" mass="31118">MDNQHVREFINRMPKCERNVVTLAGTGPNGTSQFPILRQLGRKRLAALAEVNLISASSVSYFMYIAATEGGFNAEGYSNYESQVREIHQGGLVRFFKHIFLRRHKERAFFCNELLTQTLSIFFEEKFLALTLGDFDKNLRCHSFCKVKNRFVVLSPETHPDMTIEEVCRACCSVPFLHGQFNYRGARYIDPMFSSHFNYLRKKMTSVDANHLYANIKYDGEYQNILFVKNRSQRFPVLFTLMEFFYLCAGIPNRAIESTHKYNLRHL</sequence>
<protein>
    <submittedName>
        <fullName evidence="1">Uncharacterized protein</fullName>
    </submittedName>
</protein>
<accession>A0AAN2BM25</accession>
<dbReference type="AlphaFoldDB" id="A0AAN2BM25"/>
<name>A0AAN2BM25_9GAMM</name>
<proteinExistence type="predicted"/>
<keyword evidence="2" id="KW-1185">Reference proteome</keyword>
<dbReference type="InterPro" id="IPR016035">
    <property type="entry name" value="Acyl_Trfase/lysoPLipase"/>
</dbReference>
<dbReference type="RefSeq" id="WP_236984897.1">
    <property type="nucleotide sequence ID" value="NZ_AP023086.1"/>
</dbReference>
<organism evidence="1 2">
    <name type="scientific">Marinagarivorans cellulosilyticus</name>
    <dbReference type="NCBI Taxonomy" id="2721545"/>
    <lineage>
        <taxon>Bacteria</taxon>
        <taxon>Pseudomonadati</taxon>
        <taxon>Pseudomonadota</taxon>
        <taxon>Gammaproteobacteria</taxon>
        <taxon>Cellvibrionales</taxon>
        <taxon>Cellvibrionaceae</taxon>
        <taxon>Marinagarivorans</taxon>
    </lineage>
</organism>
<dbReference type="KEGG" id="marq:MARGE09_P3832"/>
<evidence type="ECO:0000313" key="2">
    <source>
        <dbReference type="Proteomes" id="UP001320119"/>
    </source>
</evidence>
<dbReference type="Proteomes" id="UP001320119">
    <property type="component" value="Chromosome"/>
</dbReference>
<dbReference type="EMBL" id="AP023086">
    <property type="protein sequence ID" value="BCD99630.1"/>
    <property type="molecule type" value="Genomic_DNA"/>
</dbReference>